<feature type="non-terminal residue" evidence="1">
    <location>
        <position position="121"/>
    </location>
</feature>
<reference evidence="1" key="1">
    <citation type="submission" date="2023-11" db="EMBL/GenBank/DDBJ databases">
        <title>Antimicrobial resistance in invasive Streptococcus suis isolated in Spain and the associated genetic mechanisms.</title>
        <authorList>
            <person name="Uruen C."/>
            <person name="Arenas J.A."/>
        </authorList>
    </citation>
    <scope>NUCLEOTIDE SEQUENCE</scope>
    <source>
        <strain evidence="1">Ss_70</strain>
    </source>
</reference>
<accession>A0AAW9DKH6</accession>
<dbReference type="Proteomes" id="UP001270004">
    <property type="component" value="Unassembled WGS sequence"/>
</dbReference>
<protein>
    <recommendedName>
        <fullName evidence="3">XRE family transcriptional regulator</fullName>
    </recommendedName>
</protein>
<evidence type="ECO:0000313" key="1">
    <source>
        <dbReference type="EMBL" id="MDX5038872.1"/>
    </source>
</evidence>
<dbReference type="AlphaFoldDB" id="A0AAW9DKH6"/>
<name>A0AAW9DKH6_STRSU</name>
<evidence type="ECO:0008006" key="3">
    <source>
        <dbReference type="Google" id="ProtNLM"/>
    </source>
</evidence>
<sequence>MLVKVRFHDKGIGHTLQKLIDLARFSEEDIRQRMVEYGHDYHSTLIIVRIDDWAVDCNISLPEAYRLLKLVNDVYEGDAYLVSYLLKKRVAFSEILSNRYTFLSKDEVETMSKVADYYDSD</sequence>
<organism evidence="1 2">
    <name type="scientific">Streptococcus suis</name>
    <dbReference type="NCBI Taxonomy" id="1307"/>
    <lineage>
        <taxon>Bacteria</taxon>
        <taxon>Bacillati</taxon>
        <taxon>Bacillota</taxon>
        <taxon>Bacilli</taxon>
        <taxon>Lactobacillales</taxon>
        <taxon>Streptococcaceae</taxon>
        <taxon>Streptococcus</taxon>
    </lineage>
</organism>
<dbReference type="EMBL" id="JAWWZK010000125">
    <property type="protein sequence ID" value="MDX5038872.1"/>
    <property type="molecule type" value="Genomic_DNA"/>
</dbReference>
<evidence type="ECO:0000313" key="2">
    <source>
        <dbReference type="Proteomes" id="UP001270004"/>
    </source>
</evidence>
<gene>
    <name evidence="1" type="ORF">SHY70_11425</name>
</gene>
<dbReference type="RefSeq" id="WP_319444417.1">
    <property type="nucleotide sequence ID" value="NZ_JAWWZK010000125.1"/>
</dbReference>
<comment type="caution">
    <text evidence="1">The sequence shown here is derived from an EMBL/GenBank/DDBJ whole genome shotgun (WGS) entry which is preliminary data.</text>
</comment>
<proteinExistence type="predicted"/>